<evidence type="ECO:0000313" key="3">
    <source>
        <dbReference type="Proteomes" id="UP000309133"/>
    </source>
</evidence>
<gene>
    <name evidence="2" type="ORF">E6C64_02405</name>
</gene>
<evidence type="ECO:0000256" key="1">
    <source>
        <dbReference type="SAM" id="Phobius"/>
    </source>
</evidence>
<dbReference type="Proteomes" id="UP000309133">
    <property type="component" value="Unassembled WGS sequence"/>
</dbReference>
<feature type="transmembrane region" description="Helical" evidence="1">
    <location>
        <begin position="69"/>
        <end position="98"/>
    </location>
</feature>
<dbReference type="AlphaFoldDB" id="A0A4S4FUE5"/>
<name>A0A4S4FUE5_9MICO</name>
<keyword evidence="1" id="KW-1133">Transmembrane helix</keyword>
<organism evidence="2 3">
    <name type="scientific">Naasia lichenicola</name>
    <dbReference type="NCBI Taxonomy" id="2565933"/>
    <lineage>
        <taxon>Bacteria</taxon>
        <taxon>Bacillati</taxon>
        <taxon>Actinomycetota</taxon>
        <taxon>Actinomycetes</taxon>
        <taxon>Micrococcales</taxon>
        <taxon>Microbacteriaceae</taxon>
        <taxon>Naasia</taxon>
    </lineage>
</organism>
<keyword evidence="1" id="KW-0812">Transmembrane</keyword>
<reference evidence="2 3" key="1">
    <citation type="submission" date="2019-04" db="EMBL/GenBank/DDBJ databases">
        <authorList>
            <person name="Jiang L."/>
        </authorList>
    </citation>
    <scope>NUCLEOTIDE SEQUENCE [LARGE SCALE GENOMIC DNA]</scope>
    <source>
        <strain evidence="2 3">YIM 131853</strain>
    </source>
</reference>
<keyword evidence="1" id="KW-0472">Membrane</keyword>
<comment type="caution">
    <text evidence="2">The sequence shown here is derived from an EMBL/GenBank/DDBJ whole genome shotgun (WGS) entry which is preliminary data.</text>
</comment>
<feature type="transmembrane region" description="Helical" evidence="1">
    <location>
        <begin position="35"/>
        <end position="57"/>
    </location>
</feature>
<protein>
    <submittedName>
        <fullName evidence="2">Uncharacterized protein</fullName>
    </submittedName>
</protein>
<evidence type="ECO:0000313" key="2">
    <source>
        <dbReference type="EMBL" id="THG33226.1"/>
    </source>
</evidence>
<proteinExistence type="predicted"/>
<sequence length="101" mass="10583">MVIIGYAVAILGGLSVLISILPSLAQVTSSLTDPSALVFVLLSLLVAALGIAVPVLLGLGIANHKGRRWLFIALSAISVIALFVLRPSFGTLGIWWMAYLP</sequence>
<dbReference type="EMBL" id="SSSM01000001">
    <property type="protein sequence ID" value="THG33226.1"/>
    <property type="molecule type" value="Genomic_DNA"/>
</dbReference>
<keyword evidence="3" id="KW-1185">Reference proteome</keyword>
<accession>A0A4S4FUE5</accession>